<comment type="cofactor">
    <cofactor evidence="1">
        <name>Mn(2+)</name>
        <dbReference type="ChEBI" id="CHEBI:29035"/>
    </cofactor>
</comment>
<reference evidence="8 9" key="1">
    <citation type="submission" date="2023-04" db="EMBL/GenBank/DDBJ databases">
        <title>Ectobacillus antri isolated from activated sludge.</title>
        <authorList>
            <person name="Yan P."/>
            <person name="Liu X."/>
        </authorList>
    </citation>
    <scope>NUCLEOTIDE SEQUENCE [LARGE SCALE GENOMIC DNA]</scope>
    <source>
        <strain evidence="8 9">C18H</strain>
    </source>
</reference>
<dbReference type="Proteomes" id="UP001218246">
    <property type="component" value="Unassembled WGS sequence"/>
</dbReference>
<dbReference type="PROSITE" id="PS51462">
    <property type="entry name" value="NUDIX"/>
    <property type="match status" value="1"/>
</dbReference>
<evidence type="ECO:0000256" key="1">
    <source>
        <dbReference type="ARBA" id="ARBA00001936"/>
    </source>
</evidence>
<name>A0ABT6H6A0_9BACI</name>
<keyword evidence="5" id="KW-0460">Magnesium</keyword>
<accession>A0ABT6H6A0</accession>
<dbReference type="PANTHER" id="PTHR12992:SF11">
    <property type="entry name" value="MITOCHONDRIAL COENZYME A DIPHOSPHATASE NUDT8"/>
    <property type="match status" value="1"/>
</dbReference>
<dbReference type="InterPro" id="IPR000086">
    <property type="entry name" value="NUDIX_hydrolase_dom"/>
</dbReference>
<evidence type="ECO:0000256" key="3">
    <source>
        <dbReference type="ARBA" id="ARBA00022723"/>
    </source>
</evidence>
<dbReference type="RefSeq" id="WP_278018181.1">
    <property type="nucleotide sequence ID" value="NZ_JARRRY010000005.1"/>
</dbReference>
<evidence type="ECO:0000259" key="7">
    <source>
        <dbReference type="PROSITE" id="PS51462"/>
    </source>
</evidence>
<feature type="domain" description="Nudix hydrolase" evidence="7">
    <location>
        <begin position="23"/>
        <end position="155"/>
    </location>
</feature>
<keyword evidence="4 8" id="KW-0378">Hydrolase</keyword>
<comment type="caution">
    <text evidence="8">The sequence shown here is derived from an EMBL/GenBank/DDBJ whole genome shotgun (WGS) entry which is preliminary data.</text>
</comment>
<dbReference type="Pfam" id="PF00293">
    <property type="entry name" value="NUDIX"/>
    <property type="match status" value="1"/>
</dbReference>
<proteinExistence type="predicted"/>
<keyword evidence="9" id="KW-1185">Reference proteome</keyword>
<evidence type="ECO:0000256" key="4">
    <source>
        <dbReference type="ARBA" id="ARBA00022801"/>
    </source>
</evidence>
<evidence type="ECO:0000313" key="8">
    <source>
        <dbReference type="EMBL" id="MDG5754152.1"/>
    </source>
</evidence>
<dbReference type="InterPro" id="IPR015797">
    <property type="entry name" value="NUDIX_hydrolase-like_dom_sf"/>
</dbReference>
<evidence type="ECO:0000313" key="9">
    <source>
        <dbReference type="Proteomes" id="UP001218246"/>
    </source>
</evidence>
<evidence type="ECO:0000256" key="5">
    <source>
        <dbReference type="ARBA" id="ARBA00022842"/>
    </source>
</evidence>
<dbReference type="CDD" id="cd03426">
    <property type="entry name" value="NUDIX_CoAse_Nudt7"/>
    <property type="match status" value="1"/>
</dbReference>
<dbReference type="GO" id="GO:0035539">
    <property type="term" value="F:8-oxo-7,8-dihydrodeoxyguanosine triphosphate pyrophosphatase activity"/>
    <property type="evidence" value="ECO:0007669"/>
    <property type="project" value="UniProtKB-EC"/>
</dbReference>
<dbReference type="InterPro" id="IPR045121">
    <property type="entry name" value="CoAse"/>
</dbReference>
<dbReference type="EMBL" id="JARULN010000006">
    <property type="protein sequence ID" value="MDG5754152.1"/>
    <property type="molecule type" value="Genomic_DNA"/>
</dbReference>
<evidence type="ECO:0000256" key="6">
    <source>
        <dbReference type="ARBA" id="ARBA00023211"/>
    </source>
</evidence>
<keyword evidence="6" id="KW-0464">Manganese</keyword>
<dbReference type="Gene3D" id="3.90.79.10">
    <property type="entry name" value="Nucleoside Triphosphate Pyrophosphohydrolase"/>
    <property type="match status" value="1"/>
</dbReference>
<dbReference type="SUPFAM" id="SSF55811">
    <property type="entry name" value="Nudix"/>
    <property type="match status" value="1"/>
</dbReference>
<dbReference type="PANTHER" id="PTHR12992">
    <property type="entry name" value="NUDIX HYDROLASE"/>
    <property type="match status" value="1"/>
</dbReference>
<protein>
    <submittedName>
        <fullName evidence="8">CoA pyrophosphatase</fullName>
        <ecNumber evidence="8">3.6.1.55</ecNumber>
    </submittedName>
</protein>
<organism evidence="8 9">
    <name type="scientific">Ectobacillus antri</name>
    <dbReference type="NCBI Taxonomy" id="2486280"/>
    <lineage>
        <taxon>Bacteria</taxon>
        <taxon>Bacillati</taxon>
        <taxon>Bacillota</taxon>
        <taxon>Bacilli</taxon>
        <taxon>Bacillales</taxon>
        <taxon>Bacillaceae</taxon>
        <taxon>Ectobacillus</taxon>
    </lineage>
</organism>
<comment type="cofactor">
    <cofactor evidence="2">
        <name>Mg(2+)</name>
        <dbReference type="ChEBI" id="CHEBI:18420"/>
    </cofactor>
</comment>
<keyword evidence="3" id="KW-0479">Metal-binding</keyword>
<gene>
    <name evidence="8" type="ORF">P6P90_09220</name>
</gene>
<dbReference type="EC" id="3.6.1.55" evidence="8"/>
<sequence>MDTRKILTALQTRTPSILGSEQFTKFAILLPLIQKENELHILFEVRSATLRRQPGEICFPGGKIDASDETPQHAAMRETTEELGIPADAISQIVPLDYMISPFGSIIYPYTGLIDSSYELIPNAAEVESTFTVPLPQLLRQIPDVYRVQYKVEPGSDFPYELIPGGESYNWQTRGMKEYFYHYKGYVIWGLTARVLKHFLDITRKLNV</sequence>
<evidence type="ECO:0000256" key="2">
    <source>
        <dbReference type="ARBA" id="ARBA00001946"/>
    </source>
</evidence>